<evidence type="ECO:0000313" key="2">
    <source>
        <dbReference type="Proteomes" id="UP001208689"/>
    </source>
</evidence>
<organism evidence="1 2">
    <name type="scientific">Candidatus Lokiarchaeum ossiferum</name>
    <dbReference type="NCBI Taxonomy" id="2951803"/>
    <lineage>
        <taxon>Archaea</taxon>
        <taxon>Promethearchaeati</taxon>
        <taxon>Promethearchaeota</taxon>
        <taxon>Promethearchaeia</taxon>
        <taxon>Promethearchaeales</taxon>
        <taxon>Promethearchaeaceae</taxon>
        <taxon>Candidatus Lokiarchaeum</taxon>
    </lineage>
</organism>
<proteinExistence type="predicted"/>
<dbReference type="EMBL" id="CP104013">
    <property type="protein sequence ID" value="UYP45449.1"/>
    <property type="molecule type" value="Genomic_DNA"/>
</dbReference>
<keyword evidence="2" id="KW-1185">Reference proteome</keyword>
<sequence length="58" mass="7017">MEQDKLIFSELGESKEGPIRKHYFLTELGFTAYNILKLNWDYFYEIIQKVNKNTEELQ</sequence>
<gene>
    <name evidence="1" type="ORF">NEF87_001734</name>
</gene>
<evidence type="ECO:0000313" key="1">
    <source>
        <dbReference type="EMBL" id="UYP45449.1"/>
    </source>
</evidence>
<dbReference type="InterPro" id="IPR036388">
    <property type="entry name" value="WH-like_DNA-bd_sf"/>
</dbReference>
<dbReference type="Gene3D" id="1.10.10.10">
    <property type="entry name" value="Winged helix-like DNA-binding domain superfamily/Winged helix DNA-binding domain"/>
    <property type="match status" value="1"/>
</dbReference>
<dbReference type="Proteomes" id="UP001208689">
    <property type="component" value="Chromosome"/>
</dbReference>
<dbReference type="InterPro" id="IPR036390">
    <property type="entry name" value="WH_DNA-bd_sf"/>
</dbReference>
<evidence type="ECO:0008006" key="3">
    <source>
        <dbReference type="Google" id="ProtNLM"/>
    </source>
</evidence>
<protein>
    <recommendedName>
        <fullName evidence="3">PadR family transcriptional regulator</fullName>
    </recommendedName>
</protein>
<name>A0ABY6HSK5_9ARCH</name>
<reference evidence="1" key="1">
    <citation type="submission" date="2022-09" db="EMBL/GenBank/DDBJ databases">
        <title>Actin cytoskeleton and complex cell architecture in an #Asgard archaeon.</title>
        <authorList>
            <person name="Ponce Toledo R.I."/>
            <person name="Schleper C."/>
            <person name="Rodrigues Oliveira T."/>
            <person name="Wollweber F."/>
            <person name="Xu J."/>
            <person name="Rittmann S."/>
            <person name="Klingl A."/>
            <person name="Pilhofer M."/>
        </authorList>
    </citation>
    <scope>NUCLEOTIDE SEQUENCE</scope>
    <source>
        <strain evidence="1">B-35</strain>
    </source>
</reference>
<accession>A0ABY6HSK5</accession>
<dbReference type="SUPFAM" id="SSF46785">
    <property type="entry name" value="Winged helix' DNA-binding domain"/>
    <property type="match status" value="1"/>
</dbReference>